<accession>A0A382GGN6</accession>
<protein>
    <recommendedName>
        <fullName evidence="8">Flippase-like domain-containing protein</fullName>
    </recommendedName>
</protein>
<evidence type="ECO:0008006" key="8">
    <source>
        <dbReference type="Google" id="ProtNLM"/>
    </source>
</evidence>
<proteinExistence type="predicted"/>
<dbReference type="Pfam" id="PF03706">
    <property type="entry name" value="LPG_synthase_TM"/>
    <property type="match status" value="1"/>
</dbReference>
<dbReference type="NCBIfam" id="TIGR00374">
    <property type="entry name" value="flippase-like domain"/>
    <property type="match status" value="1"/>
</dbReference>
<name>A0A382GGN6_9ZZZZ</name>
<feature type="transmembrane region" description="Helical" evidence="6">
    <location>
        <begin position="241"/>
        <end position="262"/>
    </location>
</feature>
<keyword evidence="2" id="KW-1003">Cell membrane</keyword>
<dbReference type="PANTHER" id="PTHR39087">
    <property type="entry name" value="UPF0104 MEMBRANE PROTEIN MJ1595"/>
    <property type="match status" value="1"/>
</dbReference>
<evidence type="ECO:0000256" key="2">
    <source>
        <dbReference type="ARBA" id="ARBA00022475"/>
    </source>
</evidence>
<keyword evidence="5 6" id="KW-0472">Membrane</keyword>
<evidence type="ECO:0000313" key="7">
    <source>
        <dbReference type="EMBL" id="SVB74366.1"/>
    </source>
</evidence>
<evidence type="ECO:0000256" key="5">
    <source>
        <dbReference type="ARBA" id="ARBA00023136"/>
    </source>
</evidence>
<keyword evidence="3 6" id="KW-0812">Transmembrane</keyword>
<gene>
    <name evidence="7" type="ORF">METZ01_LOCUS227220</name>
</gene>
<sequence length="320" mass="35808">MPSSKQKKILLLIAWVFATLLLYICFREIDLEQAWNNIKQVHPLWLFLGIAGHFLIFIFWAKQWIIFLPGKVFVTFKEMFEINALMSTAMNTLPFPGGHAFGVFLLAKKEGVGHSAALSVMSLDQLTEGIAKLTVLLVVSWLTPLPPLIKKGILGLIVVILIFTSILLYFAFRFHNYKTIAVGSVRTLKEKAIDFVSRWGHQLEGLRNIQTFCYGVILAYGMKLGEASAIWSIQKGFGVDLPIWSILLILAALNLTTIIPLAPGNLGVYEATVFFIYQHLGIEPEQAIALALTQHLCFLLPLAGTGYVYILTKIFITKKP</sequence>
<feature type="transmembrane region" description="Helical" evidence="6">
    <location>
        <begin position="152"/>
        <end position="172"/>
    </location>
</feature>
<evidence type="ECO:0000256" key="6">
    <source>
        <dbReference type="SAM" id="Phobius"/>
    </source>
</evidence>
<comment type="subcellular location">
    <subcellularLocation>
        <location evidence="1">Cell membrane</location>
        <topology evidence="1">Multi-pass membrane protein</topology>
    </subcellularLocation>
</comment>
<reference evidence="7" key="1">
    <citation type="submission" date="2018-05" db="EMBL/GenBank/DDBJ databases">
        <authorList>
            <person name="Lanie J.A."/>
            <person name="Ng W.-L."/>
            <person name="Kazmierczak K.M."/>
            <person name="Andrzejewski T.M."/>
            <person name="Davidsen T.M."/>
            <person name="Wayne K.J."/>
            <person name="Tettelin H."/>
            <person name="Glass J.I."/>
            <person name="Rusch D."/>
            <person name="Podicherti R."/>
            <person name="Tsui H.-C.T."/>
            <person name="Winkler M.E."/>
        </authorList>
    </citation>
    <scope>NUCLEOTIDE SEQUENCE</scope>
</reference>
<dbReference type="GO" id="GO:0005886">
    <property type="term" value="C:plasma membrane"/>
    <property type="evidence" value="ECO:0007669"/>
    <property type="project" value="UniProtKB-SubCell"/>
</dbReference>
<dbReference type="EMBL" id="UINC01055463">
    <property type="protein sequence ID" value="SVB74366.1"/>
    <property type="molecule type" value="Genomic_DNA"/>
</dbReference>
<dbReference type="PANTHER" id="PTHR39087:SF2">
    <property type="entry name" value="UPF0104 MEMBRANE PROTEIN MJ1595"/>
    <property type="match status" value="1"/>
</dbReference>
<evidence type="ECO:0000256" key="3">
    <source>
        <dbReference type="ARBA" id="ARBA00022692"/>
    </source>
</evidence>
<feature type="transmembrane region" description="Helical" evidence="6">
    <location>
        <begin position="43"/>
        <end position="61"/>
    </location>
</feature>
<evidence type="ECO:0000256" key="1">
    <source>
        <dbReference type="ARBA" id="ARBA00004651"/>
    </source>
</evidence>
<evidence type="ECO:0000256" key="4">
    <source>
        <dbReference type="ARBA" id="ARBA00022989"/>
    </source>
</evidence>
<feature type="transmembrane region" description="Helical" evidence="6">
    <location>
        <begin position="287"/>
        <end position="310"/>
    </location>
</feature>
<dbReference type="AlphaFoldDB" id="A0A382GGN6"/>
<dbReference type="InterPro" id="IPR022791">
    <property type="entry name" value="L-PG_synthase/AglD"/>
</dbReference>
<organism evidence="7">
    <name type="scientific">marine metagenome</name>
    <dbReference type="NCBI Taxonomy" id="408172"/>
    <lineage>
        <taxon>unclassified sequences</taxon>
        <taxon>metagenomes</taxon>
        <taxon>ecological metagenomes</taxon>
    </lineage>
</organism>
<keyword evidence="4 6" id="KW-1133">Transmembrane helix</keyword>